<dbReference type="InterPro" id="IPR042098">
    <property type="entry name" value="TauD-like_sf"/>
</dbReference>
<dbReference type="Pfam" id="PF02668">
    <property type="entry name" value="TauD"/>
    <property type="match status" value="1"/>
</dbReference>
<dbReference type="AlphaFoldDB" id="A0A7W7NX66"/>
<keyword evidence="8" id="KW-1185">Reference proteome</keyword>
<evidence type="ECO:0000256" key="4">
    <source>
        <dbReference type="ARBA" id="ARBA00023002"/>
    </source>
</evidence>
<reference evidence="7 8" key="1">
    <citation type="submission" date="2020-08" db="EMBL/GenBank/DDBJ databases">
        <title>Functional genomics of gut bacteria from endangered species of beetles.</title>
        <authorList>
            <person name="Carlos-Shanley C."/>
        </authorList>
    </citation>
    <scope>NUCLEOTIDE SEQUENCE [LARGE SCALE GENOMIC DNA]</scope>
    <source>
        <strain evidence="7 8">S00245</strain>
    </source>
</reference>
<dbReference type="EC" id="1.14.11.17" evidence="7"/>
<dbReference type="EMBL" id="JACHLR010000008">
    <property type="protein sequence ID" value="MBB4858817.1"/>
    <property type="molecule type" value="Genomic_DNA"/>
</dbReference>
<evidence type="ECO:0000256" key="5">
    <source>
        <dbReference type="ARBA" id="ARBA00023004"/>
    </source>
</evidence>
<dbReference type="InterPro" id="IPR003819">
    <property type="entry name" value="TauD/TfdA-like"/>
</dbReference>
<dbReference type="Proteomes" id="UP000555448">
    <property type="component" value="Unassembled WGS sequence"/>
</dbReference>
<keyword evidence="2" id="KW-0479">Metal-binding</keyword>
<keyword evidence="3 7" id="KW-0223">Dioxygenase</keyword>
<dbReference type="RefSeq" id="WP_184244851.1">
    <property type="nucleotide sequence ID" value="NZ_JACHLR010000008.1"/>
</dbReference>
<comment type="similarity">
    <text evidence="1">Belongs to the TfdA dioxygenase family.</text>
</comment>
<evidence type="ECO:0000313" key="8">
    <source>
        <dbReference type="Proteomes" id="UP000555448"/>
    </source>
</evidence>
<proteinExistence type="inferred from homology"/>
<dbReference type="Gene3D" id="3.60.130.10">
    <property type="entry name" value="Clavaminate synthase-like"/>
    <property type="match status" value="1"/>
</dbReference>
<evidence type="ECO:0000256" key="2">
    <source>
        <dbReference type="ARBA" id="ARBA00022723"/>
    </source>
</evidence>
<dbReference type="SUPFAM" id="SSF51197">
    <property type="entry name" value="Clavaminate synthase-like"/>
    <property type="match status" value="1"/>
</dbReference>
<dbReference type="GO" id="GO:0006790">
    <property type="term" value="P:sulfur compound metabolic process"/>
    <property type="evidence" value="ECO:0007669"/>
    <property type="project" value="TreeGrafter"/>
</dbReference>
<evidence type="ECO:0000256" key="3">
    <source>
        <dbReference type="ARBA" id="ARBA00022964"/>
    </source>
</evidence>
<dbReference type="GO" id="GO:0046872">
    <property type="term" value="F:metal ion binding"/>
    <property type="evidence" value="ECO:0007669"/>
    <property type="project" value="UniProtKB-KW"/>
</dbReference>
<evidence type="ECO:0000313" key="7">
    <source>
        <dbReference type="EMBL" id="MBB4858817.1"/>
    </source>
</evidence>
<name>A0A7W7NX66_9SPHN</name>
<feature type="domain" description="TauD/TfdA-like" evidence="6">
    <location>
        <begin position="7"/>
        <end position="255"/>
    </location>
</feature>
<organism evidence="7 8">
    <name type="scientific">Novosphingobium chloroacetimidivorans</name>
    <dbReference type="NCBI Taxonomy" id="1428314"/>
    <lineage>
        <taxon>Bacteria</taxon>
        <taxon>Pseudomonadati</taxon>
        <taxon>Pseudomonadota</taxon>
        <taxon>Alphaproteobacteria</taxon>
        <taxon>Sphingomonadales</taxon>
        <taxon>Sphingomonadaceae</taxon>
        <taxon>Novosphingobium</taxon>
    </lineage>
</organism>
<evidence type="ECO:0000256" key="1">
    <source>
        <dbReference type="ARBA" id="ARBA00005896"/>
    </source>
</evidence>
<comment type="caution">
    <text evidence="7">The sequence shown here is derived from an EMBL/GenBank/DDBJ whole genome shotgun (WGS) entry which is preliminary data.</text>
</comment>
<dbReference type="GO" id="GO:0005737">
    <property type="term" value="C:cytoplasm"/>
    <property type="evidence" value="ECO:0007669"/>
    <property type="project" value="TreeGrafter"/>
</dbReference>
<keyword evidence="4 7" id="KW-0560">Oxidoreductase</keyword>
<evidence type="ECO:0000259" key="6">
    <source>
        <dbReference type="Pfam" id="PF02668"/>
    </source>
</evidence>
<gene>
    <name evidence="7" type="ORF">HNO88_002143</name>
</gene>
<dbReference type="PANTHER" id="PTHR30468">
    <property type="entry name" value="ALPHA-KETOGLUTARATE-DEPENDENT SULFONATE DIOXYGENASE"/>
    <property type="match status" value="1"/>
</dbReference>
<protein>
    <submittedName>
        <fullName evidence="7">Taurine dioxygenase</fullName>
        <ecNumber evidence="7">1.14.11.17</ecNumber>
    </submittedName>
</protein>
<dbReference type="PANTHER" id="PTHR30468:SF1">
    <property type="entry name" value="ALPHA-KETOGLUTARATE-DEPENDENT SULFONATE DIOXYGENASE"/>
    <property type="match status" value="1"/>
</dbReference>
<accession>A0A7W7NX66</accession>
<sequence length="284" mass="31696">MTMIVDVEKIAPFGNAVELTALPSEGSADAARLLELYQEDGLLVVRGLKLDHDRQVDFCRLFGPVLPTPYENFIVSNVEADGHLGTRELLWHNDVPYLPSPYLAGCLHGLRVDPEAVGTRFASGYRAYEKLPEALKQRIAGLKALHVRERVYDRRNRLTDLEEGDMCTVHAVVREAAATGRKYLFVNQAWTAQIIGLSEVDENALMLELHDHFYAQDNVYKHAWAEGDIVLWDNLAVQHARGKAGTGVRTLQRVTITRLGYADQYPTDLGIGESLGNREMLAAT</sequence>
<keyword evidence="5" id="KW-0408">Iron</keyword>
<dbReference type="InterPro" id="IPR051323">
    <property type="entry name" value="AtsK-like"/>
</dbReference>
<dbReference type="GO" id="GO:0000908">
    <property type="term" value="F:taurine dioxygenase activity"/>
    <property type="evidence" value="ECO:0007669"/>
    <property type="project" value="UniProtKB-EC"/>
</dbReference>